<evidence type="ECO:0000313" key="7">
    <source>
        <dbReference type="Proteomes" id="UP000070467"/>
    </source>
</evidence>
<comment type="caution">
    <text evidence="6">The sequence shown here is derived from an EMBL/GenBank/DDBJ whole genome shotgun (WGS) entry which is preliminary data.</text>
</comment>
<dbReference type="SUPFAM" id="SSF53335">
    <property type="entry name" value="S-adenosyl-L-methionine-dependent methyltransferases"/>
    <property type="match status" value="1"/>
</dbReference>
<keyword evidence="4" id="KW-0819">tRNA processing</keyword>
<comment type="function">
    <text evidence="4">Catalyzes the methylation of 5-hydroxyuridine (ho5U) to form 5-methoxyuridine (mo5U) at position 34 in tRNAs.</text>
</comment>
<feature type="binding site" evidence="4">
    <location>
        <position position="159"/>
    </location>
    <ligand>
        <name>Mg(2+)</name>
        <dbReference type="ChEBI" id="CHEBI:18420"/>
    </ligand>
</feature>
<evidence type="ECO:0000256" key="5">
    <source>
        <dbReference type="SAM" id="Coils"/>
    </source>
</evidence>
<dbReference type="InterPro" id="IPR043675">
    <property type="entry name" value="TrmR_methyltr"/>
</dbReference>
<feature type="binding site" evidence="4">
    <location>
        <position position="84"/>
    </location>
    <ligand>
        <name>S-adenosyl-L-methionine</name>
        <dbReference type="ChEBI" id="CHEBI:59789"/>
    </ligand>
</feature>
<keyword evidence="4" id="KW-0460">Magnesium</keyword>
<dbReference type="HAMAP" id="MF_02217">
    <property type="entry name" value="TrmR_methyltr"/>
    <property type="match status" value="1"/>
</dbReference>
<dbReference type="InterPro" id="IPR029063">
    <property type="entry name" value="SAM-dependent_MTases_sf"/>
</dbReference>
<proteinExistence type="inferred from homology"/>
<sequence length="216" mass="25039">MVAKKTKDSKYVEKLLPRGEEFFCELEKYAIENKVPIMDKISLDFLLKLLKIKKAKNVLEIGTAIAYSTINICEKVGCKITSLERDEKMYNIAKQNVKKRNLEEKITLLKQDALFLTEEVKENAPYDAVFLDGAKAQNKKFFELYEPFFAEDVIIVTDNVLFKGMVADPSIIKHSRDLKQLSRKINNYNEWLMNNKNYETIILPFSDGIAITIRKK</sequence>
<dbReference type="RefSeq" id="WP_066128597.1">
    <property type="nucleotide sequence ID" value="NZ_KQ959856.1"/>
</dbReference>
<dbReference type="EC" id="2.1.1.-" evidence="4"/>
<dbReference type="Pfam" id="PF01596">
    <property type="entry name" value="Methyltransf_3"/>
    <property type="match status" value="1"/>
</dbReference>
<comment type="subunit">
    <text evidence="4">Homodimer.</text>
</comment>
<accession>A0ABR5TNR7</accession>
<evidence type="ECO:0000313" key="6">
    <source>
        <dbReference type="EMBL" id="KXB58891.1"/>
    </source>
</evidence>
<dbReference type="Proteomes" id="UP000070467">
    <property type="component" value="Unassembled WGS sequence"/>
</dbReference>
<organism evidence="6 7">
    <name type="scientific">Gemelliphila asaccharolytica</name>
    <dbReference type="NCBI Taxonomy" id="502393"/>
    <lineage>
        <taxon>Bacteria</taxon>
        <taxon>Bacillati</taxon>
        <taxon>Bacillota</taxon>
        <taxon>Bacilli</taxon>
        <taxon>Bacillales</taxon>
        <taxon>Gemellaceae</taxon>
        <taxon>Gemelliphila</taxon>
    </lineage>
</organism>
<keyword evidence="1 4" id="KW-0489">Methyltransferase</keyword>
<feature type="coiled-coil region" evidence="5">
    <location>
        <begin position="92"/>
        <end position="119"/>
    </location>
</feature>
<gene>
    <name evidence="4" type="primary">trmR</name>
    <name evidence="6" type="ORF">HMPREF1871_00134</name>
</gene>
<evidence type="ECO:0000256" key="3">
    <source>
        <dbReference type="ARBA" id="ARBA00022691"/>
    </source>
</evidence>
<evidence type="ECO:0000256" key="4">
    <source>
        <dbReference type="HAMAP-Rule" id="MF_02217"/>
    </source>
</evidence>
<keyword evidence="3 4" id="KW-0949">S-adenosyl-L-methionine</keyword>
<feature type="binding site" evidence="4">
    <location>
        <position position="158"/>
    </location>
    <ligand>
        <name>Mg(2+)</name>
        <dbReference type="ChEBI" id="CHEBI:18420"/>
    </ligand>
</feature>
<keyword evidence="4" id="KW-0479">Metal-binding</keyword>
<dbReference type="EMBL" id="LSDB01000003">
    <property type="protein sequence ID" value="KXB58891.1"/>
    <property type="molecule type" value="Genomic_DNA"/>
</dbReference>
<comment type="catalytic activity">
    <reaction evidence="4">
        <text>5-hydroxyuridine(34) in tRNA + S-adenosyl-L-methionine = 5-methoxyuridine(34) in tRNA + S-adenosyl-L-homocysteine + H(+)</text>
        <dbReference type="Rhea" id="RHEA:60524"/>
        <dbReference type="Rhea" id="RHEA-COMP:13381"/>
        <dbReference type="Rhea" id="RHEA-COMP:15591"/>
        <dbReference type="ChEBI" id="CHEBI:15378"/>
        <dbReference type="ChEBI" id="CHEBI:57856"/>
        <dbReference type="ChEBI" id="CHEBI:59789"/>
        <dbReference type="ChEBI" id="CHEBI:136877"/>
        <dbReference type="ChEBI" id="CHEBI:143860"/>
    </reaction>
</comment>
<dbReference type="InterPro" id="IPR002935">
    <property type="entry name" value="SAM_O-MeTrfase"/>
</dbReference>
<evidence type="ECO:0000256" key="1">
    <source>
        <dbReference type="ARBA" id="ARBA00022603"/>
    </source>
</evidence>
<dbReference type="PANTHER" id="PTHR10509:SF14">
    <property type="entry name" value="CAFFEOYL-COA O-METHYLTRANSFERASE 3-RELATED"/>
    <property type="match status" value="1"/>
</dbReference>
<dbReference type="InterPro" id="IPR050362">
    <property type="entry name" value="Cation-dep_OMT"/>
</dbReference>
<feature type="binding site" evidence="4">
    <location>
        <position position="132"/>
    </location>
    <ligand>
        <name>S-adenosyl-L-methionine</name>
        <dbReference type="ChEBI" id="CHEBI:59789"/>
    </ligand>
</feature>
<keyword evidence="2 4" id="KW-0808">Transferase</keyword>
<feature type="binding site" evidence="4">
    <location>
        <position position="132"/>
    </location>
    <ligand>
        <name>Mg(2+)</name>
        <dbReference type="ChEBI" id="CHEBI:18420"/>
    </ligand>
</feature>
<dbReference type="Gene3D" id="3.40.50.150">
    <property type="entry name" value="Vaccinia Virus protein VP39"/>
    <property type="match status" value="1"/>
</dbReference>
<keyword evidence="5" id="KW-0175">Coiled coil</keyword>
<feature type="binding site" evidence="4">
    <location>
        <position position="68"/>
    </location>
    <ligand>
        <name>S-adenosyl-L-methionine</name>
        <dbReference type="ChEBI" id="CHEBI:59789"/>
    </ligand>
</feature>
<dbReference type="PANTHER" id="PTHR10509">
    <property type="entry name" value="O-METHYLTRANSFERASE-RELATED"/>
    <property type="match status" value="1"/>
</dbReference>
<name>A0ABR5TNR7_9BACL</name>
<feature type="binding site" evidence="4">
    <location>
        <begin position="112"/>
        <end position="113"/>
    </location>
    <ligand>
        <name>S-adenosyl-L-methionine</name>
        <dbReference type="ChEBI" id="CHEBI:59789"/>
    </ligand>
</feature>
<protein>
    <recommendedName>
        <fullName evidence="4">tRNA 5-hydroxyuridine methyltransferase</fullName>
        <ecNumber evidence="4">2.1.1.-</ecNumber>
    </recommendedName>
    <alternativeName>
        <fullName evidence="4">ho5U methyltransferase</fullName>
    </alternativeName>
</protein>
<dbReference type="PROSITE" id="PS51682">
    <property type="entry name" value="SAM_OMT_I"/>
    <property type="match status" value="1"/>
</dbReference>
<evidence type="ECO:0000256" key="2">
    <source>
        <dbReference type="ARBA" id="ARBA00022679"/>
    </source>
</evidence>
<dbReference type="CDD" id="cd02440">
    <property type="entry name" value="AdoMet_MTases"/>
    <property type="match status" value="1"/>
</dbReference>
<reference evidence="6 7" key="1">
    <citation type="submission" date="2016-01" db="EMBL/GenBank/DDBJ databases">
        <authorList>
            <person name="Mitreva M."/>
            <person name="Pepin K.H."/>
            <person name="Mihindukulasuriya K.A."/>
            <person name="Fulton R."/>
            <person name="Fronick C."/>
            <person name="O'Laughlin M."/>
            <person name="Miner T."/>
            <person name="Herter B."/>
            <person name="Rosa B.A."/>
            <person name="Cordes M."/>
            <person name="Tomlinson C."/>
            <person name="Wollam A."/>
            <person name="Palsikar V.B."/>
            <person name="Mardis E.R."/>
            <person name="Wilson R.K."/>
        </authorList>
    </citation>
    <scope>NUCLEOTIDE SEQUENCE [LARGE SCALE GENOMIC DNA]</scope>
    <source>
        <strain evidence="6 7">KA00071</strain>
    </source>
</reference>
<comment type="similarity">
    <text evidence="4">Belongs to the class I-like SAM-binding methyltransferase superfamily. Cation-dependent O-methyltransferase family.</text>
</comment>
<keyword evidence="7" id="KW-1185">Reference proteome</keyword>
<feature type="binding site" evidence="4">
    <location>
        <position position="38"/>
    </location>
    <ligand>
        <name>S-adenosyl-L-methionine</name>
        <dbReference type="ChEBI" id="CHEBI:59789"/>
    </ligand>
</feature>